<feature type="compositionally biased region" description="Acidic residues" evidence="1">
    <location>
        <begin position="609"/>
        <end position="618"/>
    </location>
</feature>
<proteinExistence type="predicted"/>
<organism evidence="2 3">
    <name type="scientific">Ceratodon purpureus</name>
    <name type="common">Fire moss</name>
    <name type="synonym">Dicranum purpureum</name>
    <dbReference type="NCBI Taxonomy" id="3225"/>
    <lineage>
        <taxon>Eukaryota</taxon>
        <taxon>Viridiplantae</taxon>
        <taxon>Streptophyta</taxon>
        <taxon>Embryophyta</taxon>
        <taxon>Bryophyta</taxon>
        <taxon>Bryophytina</taxon>
        <taxon>Bryopsida</taxon>
        <taxon>Dicranidae</taxon>
        <taxon>Pseudoditrichales</taxon>
        <taxon>Ditrichaceae</taxon>
        <taxon>Ceratodon</taxon>
    </lineage>
</organism>
<feature type="compositionally biased region" description="Basic residues" evidence="1">
    <location>
        <begin position="849"/>
        <end position="865"/>
    </location>
</feature>
<feature type="compositionally biased region" description="Basic residues" evidence="1">
    <location>
        <begin position="792"/>
        <end position="805"/>
    </location>
</feature>
<name>A0A8T0GIU7_CERPU</name>
<feature type="compositionally biased region" description="Basic and acidic residues" evidence="1">
    <location>
        <begin position="329"/>
        <end position="347"/>
    </location>
</feature>
<feature type="region of interest" description="Disordered" evidence="1">
    <location>
        <begin position="603"/>
        <end position="878"/>
    </location>
</feature>
<feature type="compositionally biased region" description="Low complexity" evidence="1">
    <location>
        <begin position="362"/>
        <end position="375"/>
    </location>
</feature>
<evidence type="ECO:0000313" key="2">
    <source>
        <dbReference type="EMBL" id="KAG0559436.1"/>
    </source>
</evidence>
<dbReference type="AlphaFoldDB" id="A0A8T0GIU7"/>
<protein>
    <submittedName>
        <fullName evidence="2">Uncharacterized protein</fullName>
    </submittedName>
</protein>
<feature type="compositionally biased region" description="Basic residues" evidence="1">
    <location>
        <begin position="264"/>
        <end position="277"/>
    </location>
</feature>
<dbReference type="EMBL" id="CM026431">
    <property type="protein sequence ID" value="KAG0559436.1"/>
    <property type="molecule type" value="Genomic_DNA"/>
</dbReference>
<evidence type="ECO:0000313" key="3">
    <source>
        <dbReference type="Proteomes" id="UP000822688"/>
    </source>
</evidence>
<feature type="compositionally biased region" description="Basic residues" evidence="1">
    <location>
        <begin position="200"/>
        <end position="228"/>
    </location>
</feature>
<accession>A0A8T0GIU7</accession>
<keyword evidence="3" id="KW-1185">Reference proteome</keyword>
<feature type="compositionally biased region" description="Basic and acidic residues" evidence="1">
    <location>
        <begin position="780"/>
        <end position="791"/>
    </location>
</feature>
<comment type="caution">
    <text evidence="2">The sequence shown here is derived from an EMBL/GenBank/DDBJ whole genome shotgun (WGS) entry which is preliminary data.</text>
</comment>
<feature type="compositionally biased region" description="Acidic residues" evidence="1">
    <location>
        <begin position="769"/>
        <end position="779"/>
    </location>
</feature>
<feature type="compositionally biased region" description="Basic and acidic residues" evidence="1">
    <location>
        <begin position="93"/>
        <end position="105"/>
    </location>
</feature>
<reference evidence="2" key="1">
    <citation type="submission" date="2020-06" db="EMBL/GenBank/DDBJ databases">
        <title>WGS assembly of Ceratodon purpureus strain R40.</title>
        <authorList>
            <person name="Carey S.B."/>
            <person name="Jenkins J."/>
            <person name="Shu S."/>
            <person name="Lovell J.T."/>
            <person name="Sreedasyam A."/>
            <person name="Maumus F."/>
            <person name="Tiley G.P."/>
            <person name="Fernandez-Pozo N."/>
            <person name="Barry K."/>
            <person name="Chen C."/>
            <person name="Wang M."/>
            <person name="Lipzen A."/>
            <person name="Daum C."/>
            <person name="Saski C.A."/>
            <person name="Payton A.C."/>
            <person name="Mcbreen J.C."/>
            <person name="Conrad R.E."/>
            <person name="Kollar L.M."/>
            <person name="Olsson S."/>
            <person name="Huttunen S."/>
            <person name="Landis J.B."/>
            <person name="Wickett N.J."/>
            <person name="Johnson M.G."/>
            <person name="Rensing S.A."/>
            <person name="Grimwood J."/>
            <person name="Schmutz J."/>
            <person name="Mcdaniel S.F."/>
        </authorList>
    </citation>
    <scope>NUCLEOTIDE SEQUENCE</scope>
    <source>
        <strain evidence="2">R40</strain>
    </source>
</reference>
<feature type="region of interest" description="Disordered" evidence="1">
    <location>
        <begin position="93"/>
        <end position="163"/>
    </location>
</feature>
<sequence length="878" mass="99744">MNLGGASNVDLTEAARLLKQSAVGAGAGVQSQQVPPPMMLMQQAVAMQQFQFQQALLMQQVMATQQAAARAATVKSAQEMAAARAAEISKLLKGNEPEVEEEKKSPGRSMSRTPSRSRSRSRSRSFSRSKSRSPLRYRRDRSASRSPIRYRRDSRPSPISREYFGYRGRSRRGYYRGRGEYAWNPSYRRDWERERDHYSSRSRRSRSRSRSRVRRRSHTRSRSPRPRRDRSGTPLRYRREERRSGRSSRRSRSVEVRPTPSRSSRSRSRSLSRSRSRSRSESLHLKHGSQSPVRRSRDTRSGGGQSKEEKMSPVPSEGRRTLMSSPDTKGSKEKNYSDDITDDKEGILEQLSPRAKGSDQQSISPARSLSVSLSPPRRKNGGALEGVSKSNDWKKAMLRETLVQKIDEVITLAEQSHCNKAPSVMGIDGGECSPAALLEQEIDTKGAFKSKGGDFVGKVRHAKKESGRMELSSDESDGNKEVDDWRDDIKANELEKIKRMESKREMERREGERKALPVQVVVQEEVKCHGMTLLEHLGRGTGKLSVESPFAPEVQGVTIAAFKSKKDISSNDLVSVEPSYSDEIRVNGSRDLLFKEEILDRVSTGNGEGDADMDEEAGDVTHEKSIGSADVSDREEDSDVVFEGPLPPQDEDPNLEDGKRSLGSSKGEDSGEEIGAEEPPSVLEEEIVGNPKGKDKSKSREDEDVRGLQRGKDKSRVKDDDEFYENRKSKEKSRSRERSRSKRHDDDTDHERRKDRHRKHRRRHRRDEETEIEEDEDDDKRDVDSSKDKEERRRHHRSKKHRSGRDHKEDKREKKRRRHKHRGKSPSESPDKESLVVVEGEDVDQVAGRVHKRKSSNRENRRKGASKSPVHASGSGSD</sequence>
<feature type="compositionally biased region" description="Basic residues" evidence="1">
    <location>
        <begin position="813"/>
        <end position="824"/>
    </location>
</feature>
<feature type="compositionally biased region" description="Basic and acidic residues" evidence="1">
    <location>
        <begin position="692"/>
        <end position="752"/>
    </location>
</feature>
<dbReference type="Proteomes" id="UP000822688">
    <property type="component" value="Chromosome 10"/>
</dbReference>
<feature type="compositionally biased region" description="Basic residues" evidence="1">
    <location>
        <begin position="753"/>
        <end position="765"/>
    </location>
</feature>
<feature type="compositionally biased region" description="Basic and acidic residues" evidence="1">
    <location>
        <begin position="295"/>
        <end position="311"/>
    </location>
</feature>
<gene>
    <name evidence="2" type="ORF">KC19_10G104700</name>
</gene>
<feature type="compositionally biased region" description="Basic residues" evidence="1">
    <location>
        <begin position="115"/>
        <end position="139"/>
    </location>
</feature>
<evidence type="ECO:0000256" key="1">
    <source>
        <dbReference type="SAM" id="MobiDB-lite"/>
    </source>
</evidence>
<feature type="region of interest" description="Disordered" evidence="1">
    <location>
        <begin position="194"/>
        <end position="388"/>
    </location>
</feature>